<organism evidence="1 2">
    <name type="scientific">Salinimicrobium oceani</name>
    <dbReference type="NCBI Taxonomy" id="2722702"/>
    <lineage>
        <taxon>Bacteria</taxon>
        <taxon>Pseudomonadati</taxon>
        <taxon>Bacteroidota</taxon>
        <taxon>Flavobacteriia</taxon>
        <taxon>Flavobacteriales</taxon>
        <taxon>Flavobacteriaceae</taxon>
        <taxon>Salinimicrobium</taxon>
    </lineage>
</organism>
<feature type="non-terminal residue" evidence="1">
    <location>
        <position position="1"/>
    </location>
</feature>
<keyword evidence="2" id="KW-1185">Reference proteome</keyword>
<proteinExistence type="predicted"/>
<dbReference type="EMBL" id="JAAVJR010000177">
    <property type="protein sequence ID" value="NJW54432.1"/>
    <property type="molecule type" value="Genomic_DNA"/>
</dbReference>
<accession>A0ABX1D1Q9</accession>
<dbReference type="Proteomes" id="UP000703674">
    <property type="component" value="Unassembled WGS sequence"/>
</dbReference>
<evidence type="ECO:0000313" key="2">
    <source>
        <dbReference type="Proteomes" id="UP000703674"/>
    </source>
</evidence>
<evidence type="ECO:0000313" key="1">
    <source>
        <dbReference type="EMBL" id="NJW54432.1"/>
    </source>
</evidence>
<comment type="caution">
    <text evidence="1">The sequence shown here is derived from an EMBL/GenBank/DDBJ whole genome shotgun (WGS) entry which is preliminary data.</text>
</comment>
<evidence type="ECO:0008006" key="3">
    <source>
        <dbReference type="Google" id="ProtNLM"/>
    </source>
</evidence>
<gene>
    <name evidence="1" type="ORF">HC175_16100</name>
</gene>
<protein>
    <recommendedName>
        <fullName evidence="3">GLPGLI family protein</fullName>
    </recommendedName>
</protein>
<dbReference type="RefSeq" id="WP_168139422.1">
    <property type="nucleotide sequence ID" value="NZ_JAAVJR010000177.1"/>
</dbReference>
<sequence>VVHIEGKEPLEVYLRYNVVEERMEIKTNIQSPRIYQLPAGNRAVYELGNKTFLLDKISSEGKTVYGYFIKLFDGKNYRLLKKPVAHYTEGEKASTGYGKNKPGRITIKEEYFVIPNSGGAVHVRPKSKDIKNAFGEEAKEYLKNNEVKSELDLQNFVAFLDKN</sequence>
<reference evidence="1 2" key="1">
    <citation type="submission" date="2020-03" db="EMBL/GenBank/DDBJ databases">
        <title>Salinimicrobium sp. nov, isolated from SCS.</title>
        <authorList>
            <person name="Cao W.R."/>
        </authorList>
    </citation>
    <scope>NUCLEOTIDE SEQUENCE [LARGE SCALE GENOMIC DNA]</scope>
    <source>
        <strain evidence="2">J15B91</strain>
    </source>
</reference>
<name>A0ABX1D1Q9_9FLAO</name>